<dbReference type="Proteomes" id="UP001295444">
    <property type="component" value="Chromosome 04"/>
</dbReference>
<dbReference type="AlphaFoldDB" id="A0AAD1RZV6"/>
<reference evidence="2" key="1">
    <citation type="submission" date="2022-03" db="EMBL/GenBank/DDBJ databases">
        <authorList>
            <person name="Alioto T."/>
            <person name="Alioto T."/>
            <person name="Gomez Garrido J."/>
        </authorList>
    </citation>
    <scope>NUCLEOTIDE SEQUENCE</scope>
</reference>
<sequence length="131" mass="13603">IFTLSRVEGPSQTTSELGWGLNYTLTIEGRTSTENGTGGGGAACRASSPCPIGHTRSAGGGGRSEAATWRKRSGFRVLVLAREYPGSRKKHMGPSEMNSAVPDLGGVEEANALVSLLKTPSGTPIACKKNK</sequence>
<accession>A0AAD1RZV6</accession>
<gene>
    <name evidence="2" type="ORF">PECUL_23A051693</name>
</gene>
<feature type="non-terminal residue" evidence="2">
    <location>
        <position position="1"/>
    </location>
</feature>
<evidence type="ECO:0000313" key="2">
    <source>
        <dbReference type="EMBL" id="CAH2282308.1"/>
    </source>
</evidence>
<name>A0AAD1RZV6_PELCU</name>
<proteinExistence type="predicted"/>
<protein>
    <submittedName>
        <fullName evidence="2">Uncharacterized protein</fullName>
    </submittedName>
</protein>
<evidence type="ECO:0000313" key="3">
    <source>
        <dbReference type="Proteomes" id="UP001295444"/>
    </source>
</evidence>
<keyword evidence="3" id="KW-1185">Reference proteome</keyword>
<evidence type="ECO:0000256" key="1">
    <source>
        <dbReference type="SAM" id="MobiDB-lite"/>
    </source>
</evidence>
<feature type="non-terminal residue" evidence="2">
    <location>
        <position position="131"/>
    </location>
</feature>
<dbReference type="EMBL" id="OW240915">
    <property type="protein sequence ID" value="CAH2282308.1"/>
    <property type="molecule type" value="Genomic_DNA"/>
</dbReference>
<feature type="region of interest" description="Disordered" evidence="1">
    <location>
        <begin position="30"/>
        <end position="67"/>
    </location>
</feature>
<organism evidence="2 3">
    <name type="scientific">Pelobates cultripes</name>
    <name type="common">Western spadefoot toad</name>
    <dbReference type="NCBI Taxonomy" id="61616"/>
    <lineage>
        <taxon>Eukaryota</taxon>
        <taxon>Metazoa</taxon>
        <taxon>Chordata</taxon>
        <taxon>Craniata</taxon>
        <taxon>Vertebrata</taxon>
        <taxon>Euteleostomi</taxon>
        <taxon>Amphibia</taxon>
        <taxon>Batrachia</taxon>
        <taxon>Anura</taxon>
        <taxon>Pelobatoidea</taxon>
        <taxon>Pelobatidae</taxon>
        <taxon>Pelobates</taxon>
    </lineage>
</organism>